<evidence type="ECO:0000259" key="1">
    <source>
        <dbReference type="PROSITE" id="PS51186"/>
    </source>
</evidence>
<dbReference type="InterPro" id="IPR000182">
    <property type="entry name" value="GNAT_dom"/>
</dbReference>
<feature type="domain" description="N-acetyltransferase" evidence="1">
    <location>
        <begin position="4"/>
        <end position="179"/>
    </location>
</feature>
<name>A0ABX8B9S3_9BACT</name>
<sequence>MAVQEFRILEVSDPVTIANIQRLRAESWATTGLPATLFPSGKWCDPGEERPPFRHWAVFRGEDLVAAGRLSLHHALAEAPGGHLFAQLPCEIIPPIASLNRLVVHPSARRQGLSQKLDELRLAAARATGARTVLAYWSRITGMARYRSLENLGFVRVSEFDFCHEPPTGLVTAMILLWPHNIRQDGAHHAVDEHS</sequence>
<protein>
    <recommendedName>
        <fullName evidence="1">N-acetyltransferase domain-containing protein</fullName>
    </recommendedName>
</protein>
<proteinExistence type="predicted"/>
<keyword evidence="3" id="KW-1185">Reference proteome</keyword>
<dbReference type="Pfam" id="PF00583">
    <property type="entry name" value="Acetyltransf_1"/>
    <property type="match status" value="1"/>
</dbReference>
<dbReference type="PROSITE" id="PS51186">
    <property type="entry name" value="GNAT"/>
    <property type="match status" value="1"/>
</dbReference>
<gene>
    <name evidence="2" type="ORF">J8C06_04440</name>
</gene>
<dbReference type="Proteomes" id="UP000676506">
    <property type="component" value="Chromosome 1"/>
</dbReference>
<evidence type="ECO:0000313" key="2">
    <source>
        <dbReference type="EMBL" id="QUW03687.1"/>
    </source>
</evidence>
<dbReference type="EMBL" id="CP072648">
    <property type="protein sequence ID" value="QUW03687.1"/>
    <property type="molecule type" value="Genomic_DNA"/>
</dbReference>
<dbReference type="Gene3D" id="3.40.630.30">
    <property type="match status" value="1"/>
</dbReference>
<reference evidence="2 3" key="1">
    <citation type="submission" date="2021-03" db="EMBL/GenBank/DDBJ databases">
        <title>Genomic and phenotypic characterization of Chloracidobacterium isolates provides evidence for multiple species.</title>
        <authorList>
            <person name="Saini M.K."/>
            <person name="Costas A.M.G."/>
            <person name="Tank M."/>
            <person name="Bryant D.A."/>
        </authorList>
    </citation>
    <scope>NUCLEOTIDE SEQUENCE [LARGE SCALE GENOMIC DNA]</scope>
    <source>
        <strain evidence="2 3">BV2-C</strain>
    </source>
</reference>
<dbReference type="RefSeq" id="WP_211429577.1">
    <property type="nucleotide sequence ID" value="NZ_CP072648.1"/>
</dbReference>
<dbReference type="InterPro" id="IPR016181">
    <property type="entry name" value="Acyl_CoA_acyltransferase"/>
</dbReference>
<dbReference type="SUPFAM" id="SSF55729">
    <property type="entry name" value="Acyl-CoA N-acyltransferases (Nat)"/>
    <property type="match status" value="1"/>
</dbReference>
<evidence type="ECO:0000313" key="3">
    <source>
        <dbReference type="Proteomes" id="UP000676506"/>
    </source>
</evidence>
<accession>A0ABX8B9S3</accession>
<organism evidence="2 3">
    <name type="scientific">Chloracidobacterium validum</name>
    <dbReference type="NCBI Taxonomy" id="2821543"/>
    <lineage>
        <taxon>Bacteria</taxon>
        <taxon>Pseudomonadati</taxon>
        <taxon>Acidobacteriota</taxon>
        <taxon>Terriglobia</taxon>
        <taxon>Terriglobales</taxon>
        <taxon>Acidobacteriaceae</taxon>
        <taxon>Chloracidobacterium</taxon>
    </lineage>
</organism>